<evidence type="ECO:0000256" key="2">
    <source>
        <dbReference type="ARBA" id="ARBA00022553"/>
    </source>
</evidence>
<keyword evidence="2" id="KW-0597">Phosphoprotein</keyword>
<dbReference type="GO" id="GO:0005096">
    <property type="term" value="F:GTPase activator activity"/>
    <property type="evidence" value="ECO:0007669"/>
    <property type="project" value="UniProtKB-KW"/>
</dbReference>
<dbReference type="Pfam" id="PF20412">
    <property type="entry name" value="RALGAPB_N"/>
    <property type="match status" value="1"/>
</dbReference>
<dbReference type="EMBL" id="CAJNYV010001976">
    <property type="protein sequence ID" value="CAF3448854.1"/>
    <property type="molecule type" value="Genomic_DNA"/>
</dbReference>
<feature type="domain" description="Rap-GAP" evidence="4">
    <location>
        <begin position="1650"/>
        <end position="1857"/>
    </location>
</feature>
<feature type="region of interest" description="Disordered" evidence="3">
    <location>
        <begin position="798"/>
        <end position="824"/>
    </location>
</feature>
<dbReference type="GO" id="GO:0005634">
    <property type="term" value="C:nucleus"/>
    <property type="evidence" value="ECO:0007669"/>
    <property type="project" value="InterPro"/>
</dbReference>
<feature type="region of interest" description="Disordered" evidence="3">
    <location>
        <begin position="1383"/>
        <end position="1406"/>
    </location>
</feature>
<dbReference type="PANTHER" id="PTHR10063:SF11">
    <property type="entry name" value="RHO GTPASE-ACTIVATING PROTEIN CG5521-RELATED"/>
    <property type="match status" value="1"/>
</dbReference>
<dbReference type="Gene3D" id="3.40.50.11210">
    <property type="entry name" value="Rap/Ran-GAP"/>
    <property type="match status" value="1"/>
</dbReference>
<feature type="compositionally biased region" description="Basic and acidic residues" evidence="3">
    <location>
        <begin position="1882"/>
        <end position="1898"/>
    </location>
</feature>
<organism evidence="5 6">
    <name type="scientific">Rotaria socialis</name>
    <dbReference type="NCBI Taxonomy" id="392032"/>
    <lineage>
        <taxon>Eukaryota</taxon>
        <taxon>Metazoa</taxon>
        <taxon>Spiralia</taxon>
        <taxon>Gnathifera</taxon>
        <taxon>Rotifera</taxon>
        <taxon>Eurotatoria</taxon>
        <taxon>Bdelloidea</taxon>
        <taxon>Philodinida</taxon>
        <taxon>Philodinidae</taxon>
        <taxon>Rotaria</taxon>
    </lineage>
</organism>
<dbReference type="PANTHER" id="PTHR10063">
    <property type="entry name" value="TUBERIN"/>
    <property type="match status" value="1"/>
</dbReference>
<proteinExistence type="predicted"/>
<evidence type="ECO:0000256" key="3">
    <source>
        <dbReference type="SAM" id="MobiDB-lite"/>
    </source>
</evidence>
<name>A0A818E1E8_9BILA</name>
<protein>
    <recommendedName>
        <fullName evidence="4">Rap-GAP domain-containing protein</fullName>
    </recommendedName>
</protein>
<dbReference type="InterPro" id="IPR000331">
    <property type="entry name" value="Rap/Ran_GAP_dom"/>
</dbReference>
<dbReference type="PROSITE" id="PS50085">
    <property type="entry name" value="RAPGAP"/>
    <property type="match status" value="1"/>
</dbReference>
<feature type="compositionally biased region" description="Polar residues" evidence="3">
    <location>
        <begin position="1389"/>
        <end position="1406"/>
    </location>
</feature>
<feature type="compositionally biased region" description="Low complexity" evidence="3">
    <location>
        <begin position="1899"/>
        <end position="1941"/>
    </location>
</feature>
<evidence type="ECO:0000313" key="5">
    <source>
        <dbReference type="EMBL" id="CAF3448854.1"/>
    </source>
</evidence>
<gene>
    <name evidence="5" type="ORF">KIK155_LOCUS12228</name>
</gene>
<evidence type="ECO:0000256" key="1">
    <source>
        <dbReference type="ARBA" id="ARBA00022468"/>
    </source>
</evidence>
<feature type="region of interest" description="Disordered" evidence="3">
    <location>
        <begin position="1882"/>
        <end position="1941"/>
    </location>
</feature>
<feature type="region of interest" description="Disordered" evidence="3">
    <location>
        <begin position="850"/>
        <end position="892"/>
    </location>
</feature>
<feature type="compositionally biased region" description="Polar residues" evidence="3">
    <location>
        <begin position="850"/>
        <end position="867"/>
    </location>
</feature>
<dbReference type="InterPro" id="IPR035974">
    <property type="entry name" value="Rap/Ran-GAP_sf"/>
</dbReference>
<dbReference type="InterPro" id="IPR027107">
    <property type="entry name" value="Tuberin/Ral-act_asu"/>
</dbReference>
<keyword evidence="1" id="KW-0343">GTPase activation</keyword>
<dbReference type="InterPro" id="IPR046859">
    <property type="entry name" value="RGPA/RALGAPB_N"/>
</dbReference>
<dbReference type="Proteomes" id="UP000663865">
    <property type="component" value="Unassembled WGS sequence"/>
</dbReference>
<dbReference type="GO" id="GO:0051056">
    <property type="term" value="P:regulation of small GTPase mediated signal transduction"/>
    <property type="evidence" value="ECO:0007669"/>
    <property type="project" value="InterPro"/>
</dbReference>
<dbReference type="GO" id="GO:0005737">
    <property type="term" value="C:cytoplasm"/>
    <property type="evidence" value="ECO:0007669"/>
    <property type="project" value="TreeGrafter"/>
</dbReference>
<dbReference type="FunFam" id="3.40.50.11210:FF:000001">
    <property type="entry name" value="Ral GTPase-activating protein subunit alpha-1 isoform 1"/>
    <property type="match status" value="1"/>
</dbReference>
<feature type="compositionally biased region" description="Basic and acidic residues" evidence="3">
    <location>
        <begin position="710"/>
        <end position="727"/>
    </location>
</feature>
<accession>A0A818E1E8</accession>
<evidence type="ECO:0000313" key="6">
    <source>
        <dbReference type="Proteomes" id="UP000663865"/>
    </source>
</evidence>
<feature type="region of interest" description="Disordered" evidence="3">
    <location>
        <begin position="645"/>
        <end position="741"/>
    </location>
</feature>
<reference evidence="5" key="1">
    <citation type="submission" date="2021-02" db="EMBL/GenBank/DDBJ databases">
        <authorList>
            <person name="Nowell W R."/>
        </authorList>
    </citation>
    <scope>NUCLEOTIDE SEQUENCE</scope>
</reference>
<dbReference type="Pfam" id="PF02145">
    <property type="entry name" value="Rap_GAP"/>
    <property type="match status" value="1"/>
</dbReference>
<feature type="compositionally biased region" description="Polar residues" evidence="3">
    <location>
        <begin position="670"/>
        <end position="682"/>
    </location>
</feature>
<comment type="caution">
    <text evidence="5">The sequence shown here is derived from an EMBL/GenBank/DDBJ whole genome shotgun (WGS) entry which is preliminary data.</text>
</comment>
<dbReference type="SUPFAM" id="SSF111347">
    <property type="entry name" value="Rap/Ran-GAP"/>
    <property type="match status" value="1"/>
</dbReference>
<evidence type="ECO:0000259" key="4">
    <source>
        <dbReference type="PROSITE" id="PS50085"/>
    </source>
</evidence>
<sequence length="1941" mass="221422">MTQLFTRTKPYKGDETIQRTKEKVIDLTKSLTDRQRYLKLLVEQLSVEDLQAFFKSSYQYIFYLFFENFSQVESNITRALSKQNQLELEYVTNLLERILTLLPTTVHQRWQAHCIGNVIKRYFVVCNSPQGVARGIRLFILWYQILGSNAVDDEHTLFKSLIRNWNQTLVGTRAGGEANNTDDQTSAAFNEIFRTPPDVFRWTDIIPIWPKNTLDIEPTVDRWLFFMLHTMSDTCKRILWDSTAESSRMGKQEECFRFLFNMFKRYYMPTLFPTFTEQNIYDLSISITIPETVGIESDRPRRRQTCLCRTAFVMWLLPFLNEGVSRERTLTRVANPIASFQNPLTQSTVSTSTVTGGTDYLSSSNELYHIIAGSTSKNQTSSYQQLANAIGPLDSHILEIGQNVLLSKQENINFIHEIFRQSYLMSGDNGLAASHILRTVNNWIKEQHLRPAFMLEPEQRSASNDVPSDNHIRLGLNRWLQIFITQSFYLFLVRPTSINDEQQAMTGQHGINTTNILQPEQAMRERSHAGLVTFYKKLPQRHTPDRTTWDLILRVMLKIVRLSLPDRPSPNTNHIYIENAIKTLLFLFQSASLYVSVELWNSLSDTLSSKATWSEVIDQWDVSMRALTKDLGRLVYNVETEASQSSNIRRTVANGGVRRNAQSVPPGALEQNSSGIQRVRTLSSDEDADTAEQTPPPPQQQQQQPIRPSIIERTRVARRRTSSDESLTHTTISPPSVITRPHILASIPSNQTGEHQATLEGHIHDHHPLLFSPSEMLIPTHHHQQQPLTIQISQQTPISNMSDMSSPTHPLDSPMSDDYSTASTGILDTNSLSGIGSGDALASQFKTNSSIHATDSRSTTVSESASTSDHHQHVSPPLSRNHHPLSQSTVDSLHSCKTKTPINKFVFTIFNKISVPQDSVTLDSIDTAVYNHEQGYEAERLAPETAYTAWFRMLGSLGNINQIRCAEQHNRIMRTLFDIWKMLCRIHILSKDTLHGDLYFDGPPLLIFAPWLFEGIQTLPATHREGKLAAYKLLCSMGVFNHDISPPADFLDMFLLIISQGLLSGDEDVIYVIISSCKVDFFHRCWPSSTLLLPLFTSACCEIGQKPNFVDGKTIPKVEALTILSSLVCFPNHFEQLDVLTNKEKDFAPVPMDRTSLKRMIMRDLIKASQNDVMLESREIALCGLAIFLCEELKHQRTESPIRPFLLFIVECLQPADSTVFAADMVRFLASYAPLFISHRDNHSGQLYTLIIDGLISSLRSNIPADIGALMRNNVRIIKSLIFALLDWILHVPTSYLQQQQMGRDTKNQEASTTAIQRTFSILIDVYRATHSLNDEHKVQDNELTLSQSIKLCCKFAILFLLNEHSHYPLTENESSLITTNVHEGHDWSSPSKQLTVQNEENPNPNQSDELIIHSSNIQLFVIHDDFLVSFVEIPNDKVNELTTDSQQFISRTTVCRTIIRDLCGRYCWDNYAFNISSNSKTIASPFNNPIELSLPTKSTYQVEETTRGITVLEKFESLQPPTIQNQPPNTDILDKLLQYITFHSPELAFYSDRTLNEVSPTPTSISYHDENAIIKMITEQEKAEQNYDSSPFEKTEQYIDNTVQPSRHDRFALCRSHITQLGLMMFENRQNIDLLNTTKHNCDQLLRELKNLDSLNCRETHKIAVIYVGYGQEDKPSIFSNTHGSPPYEEFLTHLGWQVELSKHTGFRGGLHQLPNTYSIYYANELVEIMFHVATMIDGSNDEDRLRKKTRHIGNDEVQIIWTEHYHEYDRSTIATAFGDVLIVIHPLPNGLYRIKIDKTSQTTNFGPLFDGAIVDKLILPELVRATAINASRARRTTLNNHCEFYEERHRIINSIIHKHKRETTYEEFLAQSFTPLAAKTLDETTKPNSQIERRDQSSNAVNSSNSNVQISSQRQRQTTRNFPFLTPNNNNTPTPITRR</sequence>